<gene>
    <name evidence="2" type="ORF">ACFO0R_04715</name>
</gene>
<dbReference type="RefSeq" id="WP_231462573.1">
    <property type="nucleotide sequence ID" value="NZ_JAJOHW010000077.1"/>
</dbReference>
<protein>
    <submittedName>
        <fullName evidence="2">Uncharacterized protein</fullName>
    </submittedName>
</protein>
<keyword evidence="3" id="KW-1185">Reference proteome</keyword>
<sequence>MKNKSTRLTYNICNRPRKPDNGDEKYSPRKLFSADRRPARKPKQRTITDGCYNRDTAKPVTAKTVKLHVG</sequence>
<feature type="region of interest" description="Disordered" evidence="1">
    <location>
        <begin position="1"/>
        <end position="28"/>
    </location>
</feature>
<accession>A0ABV8ZRY2</accession>
<feature type="compositionally biased region" description="Polar residues" evidence="1">
    <location>
        <begin position="1"/>
        <end position="12"/>
    </location>
</feature>
<evidence type="ECO:0000313" key="2">
    <source>
        <dbReference type="EMBL" id="MFC4488913.1"/>
    </source>
</evidence>
<name>A0ABV8ZRY2_9NEIS</name>
<comment type="caution">
    <text evidence="2">The sequence shown here is derived from an EMBL/GenBank/DDBJ whole genome shotgun (WGS) entry which is preliminary data.</text>
</comment>
<reference evidence="3" key="1">
    <citation type="journal article" date="2019" name="Int. J. Syst. Evol. Microbiol.">
        <title>The Global Catalogue of Microorganisms (GCM) 10K type strain sequencing project: providing services to taxonomists for standard genome sequencing and annotation.</title>
        <authorList>
            <consortium name="The Broad Institute Genomics Platform"/>
            <consortium name="The Broad Institute Genome Sequencing Center for Infectious Disease"/>
            <person name="Wu L."/>
            <person name="Ma J."/>
        </authorList>
    </citation>
    <scope>NUCLEOTIDE SEQUENCE [LARGE SCALE GENOMIC DNA]</scope>
    <source>
        <strain evidence="3">CGMCC 4.7608</strain>
    </source>
</reference>
<dbReference type="EMBL" id="JBHSEK010000002">
    <property type="protein sequence ID" value="MFC4488913.1"/>
    <property type="molecule type" value="Genomic_DNA"/>
</dbReference>
<organism evidence="2 3">
    <name type="scientific">Chromobacterium aquaticum</name>
    <dbReference type="NCBI Taxonomy" id="467180"/>
    <lineage>
        <taxon>Bacteria</taxon>
        <taxon>Pseudomonadati</taxon>
        <taxon>Pseudomonadota</taxon>
        <taxon>Betaproteobacteria</taxon>
        <taxon>Neisseriales</taxon>
        <taxon>Chromobacteriaceae</taxon>
        <taxon>Chromobacterium</taxon>
    </lineage>
</organism>
<evidence type="ECO:0000256" key="1">
    <source>
        <dbReference type="SAM" id="MobiDB-lite"/>
    </source>
</evidence>
<evidence type="ECO:0000313" key="3">
    <source>
        <dbReference type="Proteomes" id="UP001595999"/>
    </source>
</evidence>
<feature type="compositionally biased region" description="Basic and acidic residues" evidence="1">
    <location>
        <begin position="17"/>
        <end position="28"/>
    </location>
</feature>
<dbReference type="Proteomes" id="UP001595999">
    <property type="component" value="Unassembled WGS sequence"/>
</dbReference>
<proteinExistence type="predicted"/>